<dbReference type="EMBL" id="FOMT01000004">
    <property type="protein sequence ID" value="SFE80770.1"/>
    <property type="molecule type" value="Genomic_DNA"/>
</dbReference>
<evidence type="ECO:0000313" key="2">
    <source>
        <dbReference type="EMBL" id="SFE80770.1"/>
    </source>
</evidence>
<dbReference type="OrthoDB" id="116789at2"/>
<feature type="transmembrane region" description="Helical" evidence="1">
    <location>
        <begin position="121"/>
        <end position="142"/>
    </location>
</feature>
<evidence type="ECO:0000313" key="3">
    <source>
        <dbReference type="Proteomes" id="UP000198855"/>
    </source>
</evidence>
<keyword evidence="1" id="KW-1133">Transmembrane helix</keyword>
<dbReference type="STRING" id="1045775.SAMN05216378_4142"/>
<feature type="transmembrane region" description="Helical" evidence="1">
    <location>
        <begin position="254"/>
        <end position="273"/>
    </location>
</feature>
<proteinExistence type="predicted"/>
<gene>
    <name evidence="2" type="ORF">SAMN05216378_4142</name>
</gene>
<sequence length="333" mass="37776">MEIIDRYVSAVVKRLPEKSRAEVERELRVNIQDMLPDEYEEADVHQVLLSLGNPADLAAQYYEPKRYLISPERYANYMYVLKIVSIVAAIVIPFAAIVTVLTDAQGDSPIDLLVRMIVQTIVMAFQAVFVVFGCVTLIFALLERVDTKYSQWPYTGKPWTIKDLEAVQVMNSRSIDKTEPIFSIVISVFFAIVICFYPDLLGWYSKADGEWDITPLFNAEVLRAYVPFVLALSVFGIVIAVLKLIQQKWSMRTAWMNVLFDVCIIVFICAFFLNGDLFTDAFIEKFALGVKADSDSLESIWDKSSYGLAAFITLSMVWDGISGLFKARKSLDR</sequence>
<reference evidence="3" key="1">
    <citation type="submission" date="2016-10" db="EMBL/GenBank/DDBJ databases">
        <authorList>
            <person name="Varghese N."/>
            <person name="Submissions S."/>
        </authorList>
    </citation>
    <scope>NUCLEOTIDE SEQUENCE [LARGE SCALE GENOMIC DNA]</scope>
    <source>
        <strain evidence="3">CGMCC 1.10784</strain>
    </source>
</reference>
<dbReference type="RefSeq" id="WP_091188321.1">
    <property type="nucleotide sequence ID" value="NZ_FOMT01000004.1"/>
</dbReference>
<feature type="transmembrane region" description="Helical" evidence="1">
    <location>
        <begin position="181"/>
        <end position="204"/>
    </location>
</feature>
<keyword evidence="1" id="KW-0472">Membrane</keyword>
<organism evidence="2 3">
    <name type="scientific">Paenibacillus catalpae</name>
    <dbReference type="NCBI Taxonomy" id="1045775"/>
    <lineage>
        <taxon>Bacteria</taxon>
        <taxon>Bacillati</taxon>
        <taxon>Bacillota</taxon>
        <taxon>Bacilli</taxon>
        <taxon>Bacillales</taxon>
        <taxon>Paenibacillaceae</taxon>
        <taxon>Paenibacillus</taxon>
    </lineage>
</organism>
<evidence type="ECO:0000256" key="1">
    <source>
        <dbReference type="SAM" id="Phobius"/>
    </source>
</evidence>
<feature type="transmembrane region" description="Helical" evidence="1">
    <location>
        <begin position="224"/>
        <end position="242"/>
    </location>
</feature>
<dbReference type="AlphaFoldDB" id="A0A1I2DLH3"/>
<protein>
    <submittedName>
        <fullName evidence="2">Uncharacterized protein</fullName>
    </submittedName>
</protein>
<name>A0A1I2DLH3_9BACL</name>
<keyword evidence="1" id="KW-0812">Transmembrane</keyword>
<dbReference type="Proteomes" id="UP000198855">
    <property type="component" value="Unassembled WGS sequence"/>
</dbReference>
<accession>A0A1I2DLH3</accession>
<keyword evidence="3" id="KW-1185">Reference proteome</keyword>
<feature type="transmembrane region" description="Helical" evidence="1">
    <location>
        <begin position="306"/>
        <end position="325"/>
    </location>
</feature>
<feature type="transmembrane region" description="Helical" evidence="1">
    <location>
        <begin position="79"/>
        <end position="101"/>
    </location>
</feature>